<dbReference type="Proteomes" id="UP001221898">
    <property type="component" value="Unassembled WGS sequence"/>
</dbReference>
<dbReference type="EMBL" id="JAINUG010000175">
    <property type="protein sequence ID" value="KAJ8390007.1"/>
    <property type="molecule type" value="Genomic_DNA"/>
</dbReference>
<keyword evidence="2" id="KW-1185">Reference proteome</keyword>
<proteinExistence type="predicted"/>
<gene>
    <name evidence="1" type="ORF">AAFF_G00111680</name>
</gene>
<accession>A0AAD7RTM1</accession>
<dbReference type="AlphaFoldDB" id="A0AAD7RTM1"/>
<organism evidence="1 2">
    <name type="scientific">Aldrovandia affinis</name>
    <dbReference type="NCBI Taxonomy" id="143900"/>
    <lineage>
        <taxon>Eukaryota</taxon>
        <taxon>Metazoa</taxon>
        <taxon>Chordata</taxon>
        <taxon>Craniata</taxon>
        <taxon>Vertebrata</taxon>
        <taxon>Euteleostomi</taxon>
        <taxon>Actinopterygii</taxon>
        <taxon>Neopterygii</taxon>
        <taxon>Teleostei</taxon>
        <taxon>Notacanthiformes</taxon>
        <taxon>Halosauridae</taxon>
        <taxon>Aldrovandia</taxon>
    </lineage>
</organism>
<comment type="caution">
    <text evidence="1">The sequence shown here is derived from an EMBL/GenBank/DDBJ whole genome shotgun (WGS) entry which is preliminary data.</text>
</comment>
<evidence type="ECO:0000313" key="2">
    <source>
        <dbReference type="Proteomes" id="UP001221898"/>
    </source>
</evidence>
<reference evidence="1" key="1">
    <citation type="journal article" date="2023" name="Science">
        <title>Genome structures resolve the early diversification of teleost fishes.</title>
        <authorList>
            <person name="Parey E."/>
            <person name="Louis A."/>
            <person name="Montfort J."/>
            <person name="Bouchez O."/>
            <person name="Roques C."/>
            <person name="Iampietro C."/>
            <person name="Lluch J."/>
            <person name="Castinel A."/>
            <person name="Donnadieu C."/>
            <person name="Desvignes T."/>
            <person name="Floi Bucao C."/>
            <person name="Jouanno E."/>
            <person name="Wen M."/>
            <person name="Mejri S."/>
            <person name="Dirks R."/>
            <person name="Jansen H."/>
            <person name="Henkel C."/>
            <person name="Chen W.J."/>
            <person name="Zahm M."/>
            <person name="Cabau C."/>
            <person name="Klopp C."/>
            <person name="Thompson A.W."/>
            <person name="Robinson-Rechavi M."/>
            <person name="Braasch I."/>
            <person name="Lecointre G."/>
            <person name="Bobe J."/>
            <person name="Postlethwait J.H."/>
            <person name="Berthelot C."/>
            <person name="Roest Crollius H."/>
            <person name="Guiguen Y."/>
        </authorList>
    </citation>
    <scope>NUCLEOTIDE SEQUENCE</scope>
    <source>
        <strain evidence="1">NC1722</strain>
    </source>
</reference>
<evidence type="ECO:0000313" key="1">
    <source>
        <dbReference type="EMBL" id="KAJ8390007.1"/>
    </source>
</evidence>
<sequence length="108" mass="11806">MFISYWLTSGRHLVSEPHWSYLQASNWDSLGQNHSAVIVLSCAHNESQCLCSVLIVSSVPRPSGRIYPSLRSVGLSALRCCLSMPSSTCSTTLLLPKNALPTLDIIVM</sequence>
<name>A0AAD7RTM1_9TELE</name>
<protein>
    <submittedName>
        <fullName evidence="1">Uncharacterized protein</fullName>
    </submittedName>
</protein>